<dbReference type="AlphaFoldDB" id="A0A0J1LD26"/>
<name>A0A0J1LD26_NIACI</name>
<gene>
    <name evidence="1" type="ORF">ABW02_09845</name>
</gene>
<dbReference type="RefSeq" id="WP_047941810.1">
    <property type="nucleotide sequence ID" value="NZ_CP053989.1"/>
</dbReference>
<reference evidence="1 2" key="1">
    <citation type="submission" date="2015-05" db="EMBL/GenBank/DDBJ databases">
        <title>Whole genome sequence and identification of bacterial endophytes from Costus igneus.</title>
        <authorList>
            <person name="Lee Y.P."/>
            <person name="Gan H.M."/>
            <person name="Eng W."/>
            <person name="Wheatley M.S."/>
            <person name="Caraballo A."/>
            <person name="Polter S."/>
            <person name="Savka M.A."/>
            <person name="Hudson A.O."/>
        </authorList>
    </citation>
    <scope>NUCLEOTIDE SEQUENCE [LARGE SCALE GENOMIC DNA]</scope>
    <source>
        <strain evidence="1 2">RIT379</strain>
    </source>
</reference>
<sequence>MKKLIVIIITILIEATLIYVVSKLIGWRFSDLVLVGSVLIFGVYWLFGLNINQTNNLLNAGNKGWTGMETGSVKIFTLKVNSVILGQIIFIILSLILTVAIYFPYFF</sequence>
<evidence type="ECO:0000313" key="1">
    <source>
        <dbReference type="EMBL" id="KLV26835.1"/>
    </source>
</evidence>
<protein>
    <submittedName>
        <fullName evidence="1">Uncharacterized protein</fullName>
    </submittedName>
</protein>
<accession>A0A0J1LD26</accession>
<proteinExistence type="predicted"/>
<dbReference type="GeneID" id="56347785"/>
<dbReference type="Proteomes" id="UP000036045">
    <property type="component" value="Unassembled WGS sequence"/>
</dbReference>
<organism evidence="1 2">
    <name type="scientific">Niallia circulans</name>
    <name type="common">Bacillus circulans</name>
    <dbReference type="NCBI Taxonomy" id="1397"/>
    <lineage>
        <taxon>Bacteria</taxon>
        <taxon>Bacillati</taxon>
        <taxon>Bacillota</taxon>
        <taxon>Bacilli</taxon>
        <taxon>Bacillales</taxon>
        <taxon>Bacillaceae</taxon>
        <taxon>Niallia</taxon>
    </lineage>
</organism>
<evidence type="ECO:0000313" key="2">
    <source>
        <dbReference type="Proteomes" id="UP000036045"/>
    </source>
</evidence>
<dbReference type="PATRIC" id="fig|1397.4.peg.5254"/>
<comment type="caution">
    <text evidence="1">The sequence shown here is derived from an EMBL/GenBank/DDBJ whole genome shotgun (WGS) entry which is preliminary data.</text>
</comment>
<dbReference type="EMBL" id="LDPH01000007">
    <property type="protein sequence ID" value="KLV26835.1"/>
    <property type="molecule type" value="Genomic_DNA"/>
</dbReference>
<keyword evidence="2" id="KW-1185">Reference proteome</keyword>